<evidence type="ECO:0000256" key="7">
    <source>
        <dbReference type="ARBA" id="ARBA00023157"/>
    </source>
</evidence>
<dbReference type="GO" id="GO:0010008">
    <property type="term" value="C:endosome membrane"/>
    <property type="evidence" value="ECO:0007669"/>
    <property type="project" value="UniProtKB-SubCell"/>
</dbReference>
<evidence type="ECO:0000256" key="5">
    <source>
        <dbReference type="ARBA" id="ARBA00022989"/>
    </source>
</evidence>
<evidence type="ECO:0000313" key="11">
    <source>
        <dbReference type="EMBL" id="QID88494.1"/>
    </source>
</evidence>
<organism evidence="11 12">
    <name type="scientific">Saccharomyces pastorianus</name>
    <name type="common">Lager yeast</name>
    <name type="synonym">Saccharomyces cerevisiae x Saccharomyces eubayanus</name>
    <dbReference type="NCBI Taxonomy" id="27292"/>
    <lineage>
        <taxon>Eukaryota</taxon>
        <taxon>Fungi</taxon>
        <taxon>Dikarya</taxon>
        <taxon>Ascomycota</taxon>
        <taxon>Saccharomycotina</taxon>
        <taxon>Saccharomycetes</taxon>
        <taxon>Saccharomycetales</taxon>
        <taxon>Saccharomycetaceae</taxon>
        <taxon>Saccharomyces</taxon>
    </lineage>
</organism>
<dbReference type="InterPro" id="IPR009011">
    <property type="entry name" value="Man6P_isomerase_rcpt-bd_dom_sf"/>
</dbReference>
<feature type="transmembrane region" description="Helical" evidence="9">
    <location>
        <begin position="18"/>
        <end position="36"/>
    </location>
</feature>
<feature type="region of interest" description="Disordered" evidence="8">
    <location>
        <begin position="85"/>
        <end position="108"/>
    </location>
</feature>
<dbReference type="Pfam" id="PF13015">
    <property type="entry name" value="PRKCSH_1"/>
    <property type="match status" value="1"/>
</dbReference>
<dbReference type="EMBL" id="CP049013">
    <property type="protein sequence ID" value="QID88494.1"/>
    <property type="molecule type" value="Genomic_DNA"/>
</dbReference>
<dbReference type="FunFam" id="2.70.130.10:FF:000024">
    <property type="entry name" value="Putative vacuolar sorting receptor"/>
    <property type="match status" value="1"/>
</dbReference>
<feature type="compositionally biased region" description="Basic and acidic residues" evidence="8">
    <location>
        <begin position="90"/>
        <end position="108"/>
    </location>
</feature>
<dbReference type="OrthoDB" id="4504960at2759"/>
<dbReference type="GO" id="GO:0000139">
    <property type="term" value="C:Golgi membrane"/>
    <property type="evidence" value="ECO:0007669"/>
    <property type="project" value="UniProtKB-SubCell"/>
</dbReference>
<dbReference type="InterPro" id="IPR036607">
    <property type="entry name" value="PRKCSH"/>
</dbReference>
<dbReference type="PANTHER" id="PTHR15071">
    <property type="entry name" value="MANNOSE-6-PHOSPHATE RECEPTOR FAMILY MEMBER"/>
    <property type="match status" value="1"/>
</dbReference>
<keyword evidence="2" id="KW-0813">Transport</keyword>
<dbReference type="Gene3D" id="2.70.130.10">
    <property type="entry name" value="Mannose-6-phosphate receptor binding domain"/>
    <property type="match status" value="1"/>
</dbReference>
<keyword evidence="3 9" id="KW-0812">Transmembrane</keyword>
<evidence type="ECO:0000256" key="8">
    <source>
        <dbReference type="SAM" id="MobiDB-lite"/>
    </source>
</evidence>
<keyword evidence="12" id="KW-1185">Reference proteome</keyword>
<dbReference type="Proteomes" id="UP000501346">
    <property type="component" value="Chromosome SeXVI"/>
</dbReference>
<keyword evidence="11" id="KW-0675">Receptor</keyword>
<dbReference type="SUPFAM" id="SSF50911">
    <property type="entry name" value="Mannose 6-phosphate receptor domain"/>
    <property type="match status" value="1"/>
</dbReference>
<proteinExistence type="predicted"/>
<reference evidence="11 12" key="1">
    <citation type="journal article" date="2019" name="BMC Genomics">
        <title>Chromosome level assembly and comparative genome analysis confirm lager-brewing yeasts originated from a single hybridization.</title>
        <authorList>
            <person name="Salazar A.N."/>
            <person name="Gorter de Vries A.R."/>
            <person name="van den Broek M."/>
            <person name="Brouwers N."/>
            <person name="de la Torre Cortes P."/>
            <person name="Kuijpers N.G.A."/>
            <person name="Daran J.G."/>
            <person name="Abeel T."/>
        </authorList>
    </citation>
    <scope>NUCLEOTIDE SEQUENCE [LARGE SCALE GENOMIC DNA]</scope>
    <source>
        <strain evidence="11 12">CBS 1483</strain>
    </source>
</reference>
<evidence type="ECO:0000256" key="6">
    <source>
        <dbReference type="ARBA" id="ARBA00023136"/>
    </source>
</evidence>
<dbReference type="InterPro" id="IPR044865">
    <property type="entry name" value="MRH_dom"/>
</dbReference>
<dbReference type="AlphaFoldDB" id="A0A6C1EJH9"/>
<sequence>MSNNTGPHARKMLKRSSLIYLSCILIVCIPILLHIYRPPNRGDEHVTIQNKEKAITCPKERNTEELFCAVTNPVTGSYIDLSQLSSTPNKLRDGQEQKTGKNKHESSKTKWSVRGWGYDTNFTLGICSSPVGETEIQQLSNLTGAFYVDHEDEDSLVSIGDFSTEPVLVGGSSIKKLTLKYENGSICPNGKDKKATLLNFVCDKEIQSKAQIAYIGNLHNCSYFFEVRSIYACPTSNKKNEVNVVGIFIGIFAIFFLVEFAGRRWIYAKLNRHLKNSDELNEISPSLDEQPHWDLIEDGSRWSRFFSGIAKSARRFTKSLVSPLFGGRNNGQGGIRLRTSPSASSSSLANREFFRDMEAQNEIIDSLGINSHTTESDHPTLAGQSV</sequence>
<keyword evidence="5 9" id="KW-1133">Transmembrane helix</keyword>
<keyword evidence="6 9" id="KW-0472">Membrane</keyword>
<feature type="domain" description="MRH" evidence="10">
    <location>
        <begin position="66"/>
        <end position="235"/>
    </location>
</feature>
<dbReference type="PROSITE" id="PS51914">
    <property type="entry name" value="MRH"/>
    <property type="match status" value="1"/>
</dbReference>
<evidence type="ECO:0000256" key="4">
    <source>
        <dbReference type="ARBA" id="ARBA00022729"/>
    </source>
</evidence>
<dbReference type="GO" id="GO:0007034">
    <property type="term" value="P:vacuolar transport"/>
    <property type="evidence" value="ECO:0007669"/>
    <property type="project" value="TreeGrafter"/>
</dbReference>
<evidence type="ECO:0000256" key="3">
    <source>
        <dbReference type="ARBA" id="ARBA00022692"/>
    </source>
</evidence>
<evidence type="ECO:0000256" key="2">
    <source>
        <dbReference type="ARBA" id="ARBA00022448"/>
    </source>
</evidence>
<evidence type="ECO:0000259" key="10">
    <source>
        <dbReference type="PROSITE" id="PS51914"/>
    </source>
</evidence>
<feature type="transmembrane region" description="Helical" evidence="9">
    <location>
        <begin position="242"/>
        <end position="262"/>
    </location>
</feature>
<name>A0A6C1EJH9_SACPS</name>
<dbReference type="GO" id="GO:0005770">
    <property type="term" value="C:late endosome"/>
    <property type="evidence" value="ECO:0007669"/>
    <property type="project" value="TreeGrafter"/>
</dbReference>
<dbReference type="PANTHER" id="PTHR15071:SF0">
    <property type="entry name" value="MANNOSE 6-PHOSPHATE RECEPTOR-LIKE PROTEIN 1"/>
    <property type="match status" value="1"/>
</dbReference>
<keyword evidence="7" id="KW-1015">Disulfide bond</keyword>
<feature type="region of interest" description="Disordered" evidence="8">
    <location>
        <begin position="367"/>
        <end position="386"/>
    </location>
</feature>
<keyword evidence="4" id="KW-0732">Signal</keyword>
<protein>
    <submittedName>
        <fullName evidence="11">Cation-independent mannose-6-phosphate receptor CI-MPR</fullName>
    </submittedName>
</protein>
<evidence type="ECO:0000256" key="9">
    <source>
        <dbReference type="SAM" id="Phobius"/>
    </source>
</evidence>
<gene>
    <name evidence="11" type="primary">MRL1_2</name>
    <name evidence="11" type="ORF">GRS66_011212</name>
</gene>
<evidence type="ECO:0000313" key="12">
    <source>
        <dbReference type="Proteomes" id="UP000501346"/>
    </source>
</evidence>
<accession>A0A6C1EJH9</accession>
<comment type="subcellular location">
    <subcellularLocation>
        <location evidence="1">Golgi apparatus membrane</location>
        <topology evidence="1">Single-pass type I membrane protein</topology>
    </subcellularLocation>
</comment>
<evidence type="ECO:0000256" key="1">
    <source>
        <dbReference type="ARBA" id="ARBA00004614"/>
    </source>
</evidence>